<dbReference type="Pfam" id="PF00486">
    <property type="entry name" value="Trans_reg_C"/>
    <property type="match status" value="1"/>
</dbReference>
<dbReference type="InterPro" id="IPR011990">
    <property type="entry name" value="TPR-like_helical_dom_sf"/>
</dbReference>
<keyword evidence="5" id="KW-0804">Transcription</keyword>
<evidence type="ECO:0000313" key="9">
    <source>
        <dbReference type="Proteomes" id="UP001212326"/>
    </source>
</evidence>
<sequence length="418" mass="44848">MADEKVDTGRPDREAGHPDTWRIAELEREIQELRRTNEALRVYVARELELDPEIPAAGHVIAEIFATDGVVQGITNGGGSTAAAPPGRAEDVRWATERAAQKPAPSRPLVEFRALGPIEAAVGGRLVDLGAPKQRALLALLVSKVGQPVTVDVIVEELWTGNPPPSAIASLQAYVANLRRVLEPGRAPRTPPTVLRTYGRGYLLNSRVVEVDVQRFGERAVAGWQALERGDAQSAVHAFDVALALWRGQAYAEVADTPYVGPDVARLDELRLSAVEGRCAALLAAGAHEVAVAELEAFVQAHPLREYGCELLSLALYRAGRQVDALAVLRTNQRRLAEELGIDPRPALQVLEQQILNQAPSLDWRPHPRAVTEPAWPSGRWGSVPPAPVRPSPAAMARSLAAGRLRSVALAGSVPGGG</sequence>
<geneLocation type="plasmid" evidence="8 9">
    <name>punmamed1</name>
</geneLocation>
<evidence type="ECO:0000256" key="3">
    <source>
        <dbReference type="ARBA" id="ARBA00023015"/>
    </source>
</evidence>
<dbReference type="InterPro" id="IPR016032">
    <property type="entry name" value="Sig_transdc_resp-reg_C-effctor"/>
</dbReference>
<name>A0ABY7PIS6_9ACTN</name>
<protein>
    <submittedName>
        <fullName evidence="8">AfsR/SARP family transcriptional regulator</fullName>
    </submittedName>
</protein>
<dbReference type="InterPro" id="IPR001867">
    <property type="entry name" value="OmpR/PhoB-type_DNA-bd"/>
</dbReference>
<keyword evidence="4 6" id="KW-0238">DNA-binding</keyword>
<evidence type="ECO:0000256" key="1">
    <source>
        <dbReference type="ARBA" id="ARBA00005820"/>
    </source>
</evidence>
<reference evidence="8 9" key="1">
    <citation type="submission" date="2022-12" db="EMBL/GenBank/DDBJ databases">
        <title>HUAS 2-6.</title>
        <authorList>
            <person name="Mo P."/>
        </authorList>
    </citation>
    <scope>NUCLEOTIDE SEQUENCE [LARGE SCALE GENOMIC DNA]</scope>
    <source>
        <strain evidence="8 9">HUAS 2-6</strain>
        <plasmid evidence="8 9">punmamed1</plasmid>
    </source>
</reference>
<evidence type="ECO:0000256" key="4">
    <source>
        <dbReference type="ARBA" id="ARBA00023125"/>
    </source>
</evidence>
<dbReference type="Proteomes" id="UP001212326">
    <property type="component" value="Plasmid punmamed1"/>
</dbReference>
<evidence type="ECO:0000313" key="8">
    <source>
        <dbReference type="EMBL" id="WBO69679.1"/>
    </source>
</evidence>
<dbReference type="InterPro" id="IPR036388">
    <property type="entry name" value="WH-like_DNA-bd_sf"/>
</dbReference>
<keyword evidence="8" id="KW-0614">Plasmid</keyword>
<dbReference type="SMART" id="SM00862">
    <property type="entry name" value="Trans_reg_C"/>
    <property type="match status" value="1"/>
</dbReference>
<comment type="similarity">
    <text evidence="1">Belongs to the AfsR/DnrI/RedD regulatory family.</text>
</comment>
<accession>A0ABY7PIS6</accession>
<evidence type="ECO:0000259" key="7">
    <source>
        <dbReference type="PROSITE" id="PS51755"/>
    </source>
</evidence>
<evidence type="ECO:0000256" key="6">
    <source>
        <dbReference type="PROSITE-ProRule" id="PRU01091"/>
    </source>
</evidence>
<dbReference type="SMART" id="SM01043">
    <property type="entry name" value="BTAD"/>
    <property type="match status" value="1"/>
</dbReference>
<dbReference type="RefSeq" id="WP_270086854.1">
    <property type="nucleotide sequence ID" value="NZ_CP115301.1"/>
</dbReference>
<dbReference type="Gene3D" id="1.10.10.10">
    <property type="entry name" value="Winged helix-like DNA-binding domain superfamily/Winged helix DNA-binding domain"/>
    <property type="match status" value="1"/>
</dbReference>
<dbReference type="InterPro" id="IPR051677">
    <property type="entry name" value="AfsR-DnrI-RedD_regulator"/>
</dbReference>
<gene>
    <name evidence="8" type="ORF">O1G22_43865</name>
</gene>
<dbReference type="Pfam" id="PF03704">
    <property type="entry name" value="BTAD"/>
    <property type="match status" value="1"/>
</dbReference>
<dbReference type="InterPro" id="IPR005158">
    <property type="entry name" value="BTAD"/>
</dbReference>
<feature type="domain" description="OmpR/PhoB-type" evidence="7">
    <location>
        <begin position="102"/>
        <end position="206"/>
    </location>
</feature>
<dbReference type="EMBL" id="CP115301">
    <property type="protein sequence ID" value="WBO69679.1"/>
    <property type="molecule type" value="Genomic_DNA"/>
</dbReference>
<dbReference type="SUPFAM" id="SSF48452">
    <property type="entry name" value="TPR-like"/>
    <property type="match status" value="1"/>
</dbReference>
<evidence type="ECO:0000256" key="2">
    <source>
        <dbReference type="ARBA" id="ARBA00023012"/>
    </source>
</evidence>
<keyword evidence="9" id="KW-1185">Reference proteome</keyword>
<dbReference type="PANTHER" id="PTHR35807">
    <property type="entry name" value="TRANSCRIPTIONAL REGULATOR REDD-RELATED"/>
    <property type="match status" value="1"/>
</dbReference>
<dbReference type="PANTHER" id="PTHR35807:SF1">
    <property type="entry name" value="TRANSCRIPTIONAL REGULATOR REDD"/>
    <property type="match status" value="1"/>
</dbReference>
<dbReference type="SUPFAM" id="SSF46894">
    <property type="entry name" value="C-terminal effector domain of the bipartite response regulators"/>
    <property type="match status" value="1"/>
</dbReference>
<dbReference type="PROSITE" id="PS51755">
    <property type="entry name" value="OMPR_PHOB"/>
    <property type="match status" value="1"/>
</dbReference>
<evidence type="ECO:0000256" key="5">
    <source>
        <dbReference type="ARBA" id="ARBA00023163"/>
    </source>
</evidence>
<keyword evidence="3" id="KW-0805">Transcription regulation</keyword>
<organism evidence="8 9">
    <name type="scientific">Streptomyces camelliae</name>
    <dbReference type="NCBI Taxonomy" id="3004093"/>
    <lineage>
        <taxon>Bacteria</taxon>
        <taxon>Bacillati</taxon>
        <taxon>Actinomycetota</taxon>
        <taxon>Actinomycetes</taxon>
        <taxon>Kitasatosporales</taxon>
        <taxon>Streptomycetaceae</taxon>
        <taxon>Streptomyces</taxon>
    </lineage>
</organism>
<feature type="DNA-binding region" description="OmpR/PhoB-type" evidence="6">
    <location>
        <begin position="102"/>
        <end position="206"/>
    </location>
</feature>
<proteinExistence type="inferred from homology"/>
<keyword evidence="2" id="KW-0902">Two-component regulatory system</keyword>
<dbReference type="CDD" id="cd15831">
    <property type="entry name" value="BTAD"/>
    <property type="match status" value="1"/>
</dbReference>
<dbReference type="Gene3D" id="1.25.40.10">
    <property type="entry name" value="Tetratricopeptide repeat domain"/>
    <property type="match status" value="1"/>
</dbReference>